<evidence type="ECO:0008006" key="3">
    <source>
        <dbReference type="Google" id="ProtNLM"/>
    </source>
</evidence>
<proteinExistence type="predicted"/>
<comment type="caution">
    <text evidence="1">The sequence shown here is derived from an EMBL/GenBank/DDBJ whole genome shotgun (WGS) entry which is preliminary data.</text>
</comment>
<dbReference type="Proteomes" id="UP001595824">
    <property type="component" value="Unassembled WGS sequence"/>
</dbReference>
<dbReference type="EMBL" id="JBHSDP010000025">
    <property type="protein sequence ID" value="MFC4331399.1"/>
    <property type="molecule type" value="Genomic_DNA"/>
</dbReference>
<evidence type="ECO:0000313" key="1">
    <source>
        <dbReference type="EMBL" id="MFC4331399.1"/>
    </source>
</evidence>
<evidence type="ECO:0000313" key="2">
    <source>
        <dbReference type="Proteomes" id="UP001595824"/>
    </source>
</evidence>
<protein>
    <recommendedName>
        <fullName evidence="3">DNA-binding protein</fullName>
    </recommendedName>
</protein>
<dbReference type="RefSeq" id="WP_381742681.1">
    <property type="nucleotide sequence ID" value="NZ_JBHSDP010000025.1"/>
</dbReference>
<keyword evidence="2" id="KW-1185">Reference proteome</keyword>
<reference evidence="2" key="1">
    <citation type="journal article" date="2019" name="Int. J. Syst. Evol. Microbiol.">
        <title>The Global Catalogue of Microorganisms (GCM) 10K type strain sequencing project: providing services to taxonomists for standard genome sequencing and annotation.</title>
        <authorList>
            <consortium name="The Broad Institute Genomics Platform"/>
            <consortium name="The Broad Institute Genome Sequencing Center for Infectious Disease"/>
            <person name="Wu L."/>
            <person name="Ma J."/>
        </authorList>
    </citation>
    <scope>NUCLEOTIDE SEQUENCE [LARGE SCALE GENOMIC DNA]</scope>
    <source>
        <strain evidence="2">PCU 347</strain>
    </source>
</reference>
<gene>
    <name evidence="1" type="ORF">ACFPC0_27200</name>
</gene>
<organism evidence="1 2">
    <name type="scientific">Streptomyces andamanensis</name>
    <dbReference type="NCBI Taxonomy" id="1565035"/>
    <lineage>
        <taxon>Bacteria</taxon>
        <taxon>Bacillati</taxon>
        <taxon>Actinomycetota</taxon>
        <taxon>Actinomycetes</taxon>
        <taxon>Kitasatosporales</taxon>
        <taxon>Streptomycetaceae</taxon>
        <taxon>Streptomyces</taxon>
    </lineage>
</organism>
<sequence>MRLIQGITNAAGDTDRSRLAAVGSEVASLAGWLAWDMGDNGSARTWYGSAVKAARSSGDRLLTAYQAGSLAQFEAHSGNGTEALNLTGRAWRALGDRRPPVAEAWLSSVEALAHAVGGDRRAADRALTESRAAAEALPEDPPPWPWVFAFGPEKVAACRVTCGARLGLAGWVLSDDAEALATGHAKQRALLVLDIAAGHLAGGRVESAFALAQRALDTGLTYKSGRIVERVRALRRTLTTSAPPKVVRDVDERLHGVYL</sequence>
<accession>A0ABV8TLN5</accession>
<name>A0ABV8TLN5_9ACTN</name>